<dbReference type="Pfam" id="PF00083">
    <property type="entry name" value="Sugar_tr"/>
    <property type="match status" value="1"/>
</dbReference>
<evidence type="ECO:0000313" key="10">
    <source>
        <dbReference type="Proteomes" id="UP000027920"/>
    </source>
</evidence>
<dbReference type="HOGENOM" id="CLU_001265_30_2_1"/>
<protein>
    <recommendedName>
        <fullName evidence="8">Major facilitator superfamily (MFS) profile domain-containing protein</fullName>
    </recommendedName>
</protein>
<comment type="subcellular location">
    <subcellularLocation>
        <location evidence="1">Membrane</location>
        <topology evidence="1">Multi-pass membrane protein</topology>
    </subcellularLocation>
</comment>
<dbReference type="Gene3D" id="1.20.1250.20">
    <property type="entry name" value="MFS general substrate transporter like domains"/>
    <property type="match status" value="1"/>
</dbReference>
<evidence type="ECO:0000256" key="1">
    <source>
        <dbReference type="ARBA" id="ARBA00004141"/>
    </source>
</evidence>
<keyword evidence="4 7" id="KW-0812">Transmembrane</keyword>
<organism evidence="9 10">
    <name type="scientific">Exophiala aquamarina CBS 119918</name>
    <dbReference type="NCBI Taxonomy" id="1182545"/>
    <lineage>
        <taxon>Eukaryota</taxon>
        <taxon>Fungi</taxon>
        <taxon>Dikarya</taxon>
        <taxon>Ascomycota</taxon>
        <taxon>Pezizomycotina</taxon>
        <taxon>Eurotiomycetes</taxon>
        <taxon>Chaetothyriomycetidae</taxon>
        <taxon>Chaetothyriales</taxon>
        <taxon>Herpotrichiellaceae</taxon>
        <taxon>Exophiala</taxon>
    </lineage>
</organism>
<evidence type="ECO:0000259" key="8">
    <source>
        <dbReference type="PROSITE" id="PS50850"/>
    </source>
</evidence>
<dbReference type="InterPro" id="IPR020846">
    <property type="entry name" value="MFS_dom"/>
</dbReference>
<evidence type="ECO:0000313" key="9">
    <source>
        <dbReference type="EMBL" id="KEF62779.1"/>
    </source>
</evidence>
<evidence type="ECO:0000256" key="7">
    <source>
        <dbReference type="SAM" id="Phobius"/>
    </source>
</evidence>
<feature type="transmembrane region" description="Helical" evidence="7">
    <location>
        <begin position="12"/>
        <end position="32"/>
    </location>
</feature>
<keyword evidence="5 7" id="KW-1133">Transmembrane helix</keyword>
<dbReference type="VEuPathDB" id="FungiDB:A1O9_00752"/>
<dbReference type="GO" id="GO:0016020">
    <property type="term" value="C:membrane"/>
    <property type="evidence" value="ECO:0007669"/>
    <property type="project" value="UniProtKB-SubCell"/>
</dbReference>
<evidence type="ECO:0000256" key="2">
    <source>
        <dbReference type="ARBA" id="ARBA00010992"/>
    </source>
</evidence>
<keyword evidence="10" id="KW-1185">Reference proteome</keyword>
<dbReference type="PRINTS" id="PR00171">
    <property type="entry name" value="SUGRTRNSPORT"/>
</dbReference>
<reference evidence="9 10" key="1">
    <citation type="submission" date="2013-03" db="EMBL/GenBank/DDBJ databases">
        <title>The Genome Sequence of Exophiala aquamarina CBS 119918.</title>
        <authorList>
            <consortium name="The Broad Institute Genomics Platform"/>
            <person name="Cuomo C."/>
            <person name="de Hoog S."/>
            <person name="Gorbushina A."/>
            <person name="Walker B."/>
            <person name="Young S.K."/>
            <person name="Zeng Q."/>
            <person name="Gargeya S."/>
            <person name="Fitzgerald M."/>
            <person name="Haas B."/>
            <person name="Abouelleil A."/>
            <person name="Allen A.W."/>
            <person name="Alvarado L."/>
            <person name="Arachchi H.M."/>
            <person name="Berlin A.M."/>
            <person name="Chapman S.B."/>
            <person name="Gainer-Dewar J."/>
            <person name="Goldberg J."/>
            <person name="Griggs A."/>
            <person name="Gujja S."/>
            <person name="Hansen M."/>
            <person name="Howarth C."/>
            <person name="Imamovic A."/>
            <person name="Ireland A."/>
            <person name="Larimer J."/>
            <person name="McCowan C."/>
            <person name="Murphy C."/>
            <person name="Pearson M."/>
            <person name="Poon T.W."/>
            <person name="Priest M."/>
            <person name="Roberts A."/>
            <person name="Saif S."/>
            <person name="Shea T."/>
            <person name="Sisk P."/>
            <person name="Sykes S."/>
            <person name="Wortman J."/>
            <person name="Nusbaum C."/>
            <person name="Birren B."/>
        </authorList>
    </citation>
    <scope>NUCLEOTIDE SEQUENCE [LARGE SCALE GENOMIC DNA]</scope>
    <source>
        <strain evidence="9 10">CBS 119918</strain>
    </source>
</reference>
<evidence type="ECO:0000256" key="6">
    <source>
        <dbReference type="ARBA" id="ARBA00023136"/>
    </source>
</evidence>
<keyword evidence="6 7" id="KW-0472">Membrane</keyword>
<dbReference type="InterPro" id="IPR036259">
    <property type="entry name" value="MFS_trans_sf"/>
</dbReference>
<feature type="transmembrane region" description="Helical" evidence="7">
    <location>
        <begin position="296"/>
        <end position="325"/>
    </location>
</feature>
<evidence type="ECO:0000256" key="4">
    <source>
        <dbReference type="ARBA" id="ARBA00022692"/>
    </source>
</evidence>
<dbReference type="PANTHER" id="PTHR48022">
    <property type="entry name" value="PLASTIDIC GLUCOSE TRANSPORTER 4"/>
    <property type="match status" value="1"/>
</dbReference>
<dbReference type="EMBL" id="AMGV01000001">
    <property type="protein sequence ID" value="KEF62779.1"/>
    <property type="molecule type" value="Genomic_DNA"/>
</dbReference>
<accession>A0A072PRU9</accession>
<dbReference type="AlphaFoldDB" id="A0A072PRU9"/>
<dbReference type="SUPFAM" id="SSF103473">
    <property type="entry name" value="MFS general substrate transporter"/>
    <property type="match status" value="1"/>
</dbReference>
<dbReference type="InterPro" id="IPR005828">
    <property type="entry name" value="MFS_sugar_transport-like"/>
</dbReference>
<dbReference type="PROSITE" id="PS00216">
    <property type="entry name" value="SUGAR_TRANSPORT_1"/>
    <property type="match status" value="1"/>
</dbReference>
<dbReference type="PANTHER" id="PTHR48022:SF28">
    <property type="entry name" value="MAJOR FACILITATOR SUPERFAMILY (MFS) PROFILE DOMAIN-CONTAINING PROTEIN-RELATED"/>
    <property type="match status" value="1"/>
</dbReference>
<dbReference type="Proteomes" id="UP000027920">
    <property type="component" value="Unassembled WGS sequence"/>
</dbReference>
<keyword evidence="3" id="KW-0813">Transport</keyword>
<dbReference type="GeneID" id="25275703"/>
<feature type="transmembrane region" description="Helical" evidence="7">
    <location>
        <begin position="178"/>
        <end position="200"/>
    </location>
</feature>
<dbReference type="OrthoDB" id="6612291at2759"/>
<evidence type="ECO:0000256" key="3">
    <source>
        <dbReference type="ARBA" id="ARBA00022448"/>
    </source>
</evidence>
<dbReference type="InterPro" id="IPR005829">
    <property type="entry name" value="Sugar_transporter_CS"/>
</dbReference>
<dbReference type="RefSeq" id="XP_013265369.1">
    <property type="nucleotide sequence ID" value="XM_013409915.1"/>
</dbReference>
<evidence type="ECO:0000256" key="5">
    <source>
        <dbReference type="ARBA" id="ARBA00022989"/>
    </source>
</evidence>
<gene>
    <name evidence="9" type="ORF">A1O9_00752</name>
</gene>
<feature type="transmembrane region" description="Helical" evidence="7">
    <location>
        <begin position="90"/>
        <end position="109"/>
    </location>
</feature>
<feature type="domain" description="Major facilitator superfamily (MFS) profile" evidence="8">
    <location>
        <begin position="19"/>
        <end position="385"/>
    </location>
</feature>
<dbReference type="GO" id="GO:0005351">
    <property type="term" value="F:carbohydrate:proton symporter activity"/>
    <property type="evidence" value="ECO:0007669"/>
    <property type="project" value="TreeGrafter"/>
</dbReference>
<feature type="transmembrane region" description="Helical" evidence="7">
    <location>
        <begin position="148"/>
        <end position="166"/>
    </location>
</feature>
<comment type="caution">
    <text evidence="9">The sequence shown here is derived from an EMBL/GenBank/DDBJ whole genome shotgun (WGS) entry which is preliminary data.</text>
</comment>
<dbReference type="PROSITE" id="PS50850">
    <property type="entry name" value="MFS"/>
    <property type="match status" value="1"/>
</dbReference>
<comment type="similarity">
    <text evidence="2">Belongs to the major facilitator superfamily. Sugar transporter (TC 2.A.1.1) family.</text>
</comment>
<feature type="transmembrane region" description="Helical" evidence="7">
    <location>
        <begin position="64"/>
        <end position="83"/>
    </location>
</feature>
<proteinExistence type="inferred from homology"/>
<dbReference type="InterPro" id="IPR050360">
    <property type="entry name" value="MFS_Sugar_Transporters"/>
</dbReference>
<feature type="transmembrane region" description="Helical" evidence="7">
    <location>
        <begin position="363"/>
        <end position="383"/>
    </location>
</feature>
<feature type="transmembrane region" description="Helical" evidence="7">
    <location>
        <begin position="337"/>
        <end position="357"/>
    </location>
</feature>
<sequence>MAPNKPFFGLEGVALSWAISLTSASAFLLFGYDQGIMGSIIATPYFLEAVNIEISDAETISTVVSIYDIGCMVGCLVAAIWGGRLGRKRTIFYGMGIMVVGAVIQSASYSVAQLIAGRIVSGIGNGMNTGTVPTWVSETSKAQNRGKLVATQLSIAAFGIVIAYWMNYGFFHLTGQIVWRFPIAFQIVFALITMCIIPWLPESPRFLYAKGRNEEADSVMSALKALPIEHEIVQAERAEILAAIALEDHFGEYNFKTIFYDKSGQKIPLRIGLVCLIQAIQQLPGVNMVIYYSSSIFLNLGIAANISLILGGVASLCFWLGSLVGIAAVEKFGRKKLLLSGSLPMLIATCIYCAMVKDGRDTHLWVAFACTCVICLSFGWSWLPV</sequence>
<name>A0A072PRU9_9EURO</name>
<dbReference type="InterPro" id="IPR003663">
    <property type="entry name" value="Sugar/inositol_transpt"/>
</dbReference>